<accession>A0A5S6QCC3</accession>
<keyword evidence="2" id="KW-0472">Membrane</keyword>
<proteinExistence type="predicted"/>
<feature type="compositionally biased region" description="Basic and acidic residues" evidence="1">
    <location>
        <begin position="115"/>
        <end position="125"/>
    </location>
</feature>
<name>A0A5S6QCC3_TRIMR</name>
<evidence type="ECO:0000313" key="4">
    <source>
        <dbReference type="WBParaSite" id="TMUE_1000004844.1"/>
    </source>
</evidence>
<sequence length="152" mass="17155">MRQHFSPFQSHRCQPARRRRAAGKGICSSALTNLPPLLSVLVFKLRPLRRDPFRYPVQRTVTQPAPRSVKWPAPGDDAPFIFGLGQRSLSSAPDTVQRQLTAHNQFSQGHYREMSLKERSQDEQARLASVARFQRSSAHSRLHRGTGTGQDA</sequence>
<keyword evidence="3" id="KW-1185">Reference proteome</keyword>
<dbReference type="Proteomes" id="UP000046395">
    <property type="component" value="Unassembled WGS sequence"/>
</dbReference>
<dbReference type="AlphaFoldDB" id="A0A5S6QCC3"/>
<feature type="transmembrane region" description="Helical" evidence="2">
    <location>
        <begin position="21"/>
        <end position="43"/>
    </location>
</feature>
<keyword evidence="2" id="KW-0812">Transmembrane</keyword>
<dbReference type="WBParaSite" id="TMUE_1000004844.1">
    <property type="protein sequence ID" value="TMUE_1000004844.1"/>
    <property type="gene ID" value="WBGene00299119"/>
</dbReference>
<evidence type="ECO:0000256" key="2">
    <source>
        <dbReference type="SAM" id="Phobius"/>
    </source>
</evidence>
<keyword evidence="2" id="KW-1133">Transmembrane helix</keyword>
<reference evidence="4" key="1">
    <citation type="submission" date="2019-12" db="UniProtKB">
        <authorList>
            <consortium name="WormBaseParasite"/>
        </authorList>
    </citation>
    <scope>IDENTIFICATION</scope>
</reference>
<feature type="region of interest" description="Disordered" evidence="1">
    <location>
        <begin position="115"/>
        <end position="152"/>
    </location>
</feature>
<organism evidence="3 4">
    <name type="scientific">Trichuris muris</name>
    <name type="common">Mouse whipworm</name>
    <dbReference type="NCBI Taxonomy" id="70415"/>
    <lineage>
        <taxon>Eukaryota</taxon>
        <taxon>Metazoa</taxon>
        <taxon>Ecdysozoa</taxon>
        <taxon>Nematoda</taxon>
        <taxon>Enoplea</taxon>
        <taxon>Dorylaimia</taxon>
        <taxon>Trichinellida</taxon>
        <taxon>Trichuridae</taxon>
        <taxon>Trichuris</taxon>
    </lineage>
</organism>
<protein>
    <submittedName>
        <fullName evidence="4">Uncharacterized protein</fullName>
    </submittedName>
</protein>
<evidence type="ECO:0000256" key="1">
    <source>
        <dbReference type="SAM" id="MobiDB-lite"/>
    </source>
</evidence>
<evidence type="ECO:0000313" key="3">
    <source>
        <dbReference type="Proteomes" id="UP000046395"/>
    </source>
</evidence>